<dbReference type="PANTHER" id="PTHR43214:SF42">
    <property type="entry name" value="TRANSCRIPTIONAL REGULATORY PROTEIN DESR"/>
    <property type="match status" value="1"/>
</dbReference>
<dbReference type="OrthoDB" id="9779069at2"/>
<dbReference type="SUPFAM" id="SSF52172">
    <property type="entry name" value="CheY-like"/>
    <property type="match status" value="1"/>
</dbReference>
<evidence type="ECO:0000259" key="7">
    <source>
        <dbReference type="PROSITE" id="PS50043"/>
    </source>
</evidence>
<gene>
    <name evidence="9" type="ORF">EV211_14014</name>
</gene>
<dbReference type="InterPro" id="IPR001789">
    <property type="entry name" value="Sig_transdc_resp-reg_receiver"/>
</dbReference>
<evidence type="ECO:0000256" key="1">
    <source>
        <dbReference type="ARBA" id="ARBA00018672"/>
    </source>
</evidence>
<dbReference type="GO" id="GO:0003677">
    <property type="term" value="F:DNA binding"/>
    <property type="evidence" value="ECO:0007669"/>
    <property type="project" value="UniProtKB-KW"/>
</dbReference>
<keyword evidence="10" id="KW-1185">Reference proteome</keyword>
<keyword evidence="3" id="KW-0238">DNA-binding</keyword>
<dbReference type="PANTHER" id="PTHR43214">
    <property type="entry name" value="TWO-COMPONENT RESPONSE REGULATOR"/>
    <property type="match status" value="1"/>
</dbReference>
<organism evidence="9 10">
    <name type="scientific">Aminicella lysinilytica</name>
    <dbReference type="NCBI Taxonomy" id="433323"/>
    <lineage>
        <taxon>Bacteria</taxon>
        <taxon>Bacillati</taxon>
        <taxon>Bacillota</taxon>
        <taxon>Clostridia</taxon>
        <taxon>Peptostreptococcales</taxon>
        <taxon>Anaerovoracaceae</taxon>
        <taxon>Aminicella</taxon>
    </lineage>
</organism>
<dbReference type="PROSITE" id="PS00622">
    <property type="entry name" value="HTH_LUXR_1"/>
    <property type="match status" value="1"/>
</dbReference>
<evidence type="ECO:0000259" key="8">
    <source>
        <dbReference type="PROSITE" id="PS50110"/>
    </source>
</evidence>
<dbReference type="InterPro" id="IPR016032">
    <property type="entry name" value="Sig_transdc_resp-reg_C-effctor"/>
</dbReference>
<dbReference type="AlphaFoldDB" id="A0A4R6PX81"/>
<proteinExistence type="predicted"/>
<evidence type="ECO:0000313" key="9">
    <source>
        <dbReference type="EMBL" id="TDP50332.1"/>
    </source>
</evidence>
<dbReference type="GO" id="GO:0006355">
    <property type="term" value="P:regulation of DNA-templated transcription"/>
    <property type="evidence" value="ECO:0007669"/>
    <property type="project" value="InterPro"/>
</dbReference>
<dbReference type="EMBL" id="SNXO01000040">
    <property type="protein sequence ID" value="TDP50332.1"/>
    <property type="molecule type" value="Genomic_DNA"/>
</dbReference>
<evidence type="ECO:0000256" key="3">
    <source>
        <dbReference type="ARBA" id="ARBA00023125"/>
    </source>
</evidence>
<feature type="modified residue" description="4-aspartylphosphate" evidence="6">
    <location>
        <position position="56"/>
    </location>
</feature>
<dbReference type="SUPFAM" id="SSF46894">
    <property type="entry name" value="C-terminal effector domain of the bipartite response regulators"/>
    <property type="match status" value="1"/>
</dbReference>
<reference evidence="9 10" key="1">
    <citation type="submission" date="2019-03" db="EMBL/GenBank/DDBJ databases">
        <title>Genomic Encyclopedia of Type Strains, Phase IV (KMG-IV): sequencing the most valuable type-strain genomes for metagenomic binning, comparative biology and taxonomic classification.</title>
        <authorList>
            <person name="Goeker M."/>
        </authorList>
    </citation>
    <scope>NUCLEOTIDE SEQUENCE [LARGE SCALE GENOMIC DNA]</scope>
    <source>
        <strain evidence="9 10">DSM 28287</strain>
    </source>
</reference>
<dbReference type="SMART" id="SM00421">
    <property type="entry name" value="HTH_LUXR"/>
    <property type="match status" value="1"/>
</dbReference>
<sequence>MAKTRVMIVDDQYVPRQLFEMYVRGSDNYELVQSVESAAFADTYVLTGNVDLVIMDILMNDGSDGLTAAARIKKSMPKVKIIAVTSMADASWMKRAREIGVESFWYKEASRETILEIMDRTMAGESVYPDRAPKMQIGYATSDDFSAREIDVLRVMTAGVTNAAIAEKLGISENTVKMHVKSMMEKTGCKSRTELAIKARISGMVVNIDNK</sequence>
<dbReference type="Proteomes" id="UP000295500">
    <property type="component" value="Unassembled WGS sequence"/>
</dbReference>
<dbReference type="SMART" id="SM00448">
    <property type="entry name" value="REC"/>
    <property type="match status" value="1"/>
</dbReference>
<dbReference type="Pfam" id="PF00072">
    <property type="entry name" value="Response_reg"/>
    <property type="match status" value="1"/>
</dbReference>
<dbReference type="PROSITE" id="PS50110">
    <property type="entry name" value="RESPONSE_REGULATORY"/>
    <property type="match status" value="1"/>
</dbReference>
<dbReference type="Gene3D" id="1.10.10.10">
    <property type="entry name" value="Winged helix-like DNA-binding domain superfamily/Winged helix DNA-binding domain"/>
    <property type="match status" value="1"/>
</dbReference>
<dbReference type="InterPro" id="IPR011006">
    <property type="entry name" value="CheY-like_superfamily"/>
</dbReference>
<feature type="domain" description="HTH luxR-type" evidence="7">
    <location>
        <begin position="138"/>
        <end position="203"/>
    </location>
</feature>
<keyword evidence="2" id="KW-0805">Transcription regulation</keyword>
<dbReference type="Pfam" id="PF00196">
    <property type="entry name" value="GerE"/>
    <property type="match status" value="1"/>
</dbReference>
<dbReference type="PROSITE" id="PS50043">
    <property type="entry name" value="HTH_LUXR_2"/>
    <property type="match status" value="1"/>
</dbReference>
<dbReference type="Gene3D" id="3.40.50.2300">
    <property type="match status" value="1"/>
</dbReference>
<dbReference type="RefSeq" id="WP_133529126.1">
    <property type="nucleotide sequence ID" value="NZ_SNXO01000040.1"/>
</dbReference>
<accession>A0A4R6PX81</accession>
<feature type="domain" description="Response regulatory" evidence="8">
    <location>
        <begin position="5"/>
        <end position="122"/>
    </location>
</feature>
<keyword evidence="6" id="KW-0597">Phosphoprotein</keyword>
<evidence type="ECO:0000256" key="5">
    <source>
        <dbReference type="ARBA" id="ARBA00024867"/>
    </source>
</evidence>
<evidence type="ECO:0000256" key="2">
    <source>
        <dbReference type="ARBA" id="ARBA00023015"/>
    </source>
</evidence>
<evidence type="ECO:0000256" key="4">
    <source>
        <dbReference type="ARBA" id="ARBA00023163"/>
    </source>
</evidence>
<evidence type="ECO:0000256" key="6">
    <source>
        <dbReference type="PROSITE-ProRule" id="PRU00169"/>
    </source>
</evidence>
<name>A0A4R6PX81_9FIRM</name>
<dbReference type="InterPro" id="IPR000792">
    <property type="entry name" value="Tscrpt_reg_LuxR_C"/>
</dbReference>
<comment type="caution">
    <text evidence="9">The sequence shown here is derived from an EMBL/GenBank/DDBJ whole genome shotgun (WGS) entry which is preliminary data.</text>
</comment>
<dbReference type="PRINTS" id="PR00038">
    <property type="entry name" value="HTHLUXR"/>
</dbReference>
<dbReference type="InterPro" id="IPR036388">
    <property type="entry name" value="WH-like_DNA-bd_sf"/>
</dbReference>
<dbReference type="CDD" id="cd06170">
    <property type="entry name" value="LuxR_C_like"/>
    <property type="match status" value="1"/>
</dbReference>
<keyword evidence="4" id="KW-0804">Transcription</keyword>
<dbReference type="InterPro" id="IPR039420">
    <property type="entry name" value="WalR-like"/>
</dbReference>
<evidence type="ECO:0000313" key="10">
    <source>
        <dbReference type="Proteomes" id="UP000295500"/>
    </source>
</evidence>
<protein>
    <recommendedName>
        <fullName evidence="1">Stage 0 sporulation protein A homolog</fullName>
    </recommendedName>
</protein>
<comment type="function">
    <text evidence="5">May play the central regulatory role in sporulation. It may be an element of the effector pathway responsible for the activation of sporulation genes in response to nutritional stress. Spo0A may act in concert with spo0H (a sigma factor) to control the expression of some genes that are critical to the sporulation process.</text>
</comment>
<dbReference type="GO" id="GO:0000160">
    <property type="term" value="P:phosphorelay signal transduction system"/>
    <property type="evidence" value="ECO:0007669"/>
    <property type="project" value="InterPro"/>
</dbReference>